<evidence type="ECO:0000256" key="1">
    <source>
        <dbReference type="SAM" id="MobiDB-lite"/>
    </source>
</evidence>
<keyword evidence="3" id="KW-1185">Reference proteome</keyword>
<feature type="non-terminal residue" evidence="2">
    <location>
        <position position="355"/>
    </location>
</feature>
<evidence type="ECO:0000313" key="2">
    <source>
        <dbReference type="EMBL" id="GKT35445.1"/>
    </source>
</evidence>
<feature type="region of interest" description="Disordered" evidence="1">
    <location>
        <begin position="220"/>
        <end position="355"/>
    </location>
</feature>
<protein>
    <submittedName>
        <fullName evidence="2">Uncharacterized protein</fullName>
    </submittedName>
</protein>
<name>A0ABQ5KSK6_9EUKA</name>
<gene>
    <name evidence="2" type="ORF">ADUPG1_008604</name>
</gene>
<proteinExistence type="predicted"/>
<sequence length="355" mass="39879">MPHADKIRIFGEGKAQKVPKRAMTTTGIPLHPLEGQIISSGSGTYSSIKSKITSFIYAFTPLNPSNPNAFEIFNIQQARMAIPAVFQARGKNVSYNFYCKTIYGTITGCHLMNYFPGSSVSPECDNPRAILPSQKITVVTDKNVPAYVVSSECAKRGRLAYFKRIDDTRYAVAFSNPQKVAECHREGSFKFQFNQVLHGRIHPVSTYKLKFSFPLPETPLSLPPSLPPPHEPKEGSGHIRRSSQDITSSRKSTSILHDKQLTSHSATIRLSRDSSLEREEERKGKERMKVEQIPESVRMDTHKQYDGDNYDIDGSTHAVNKKGRSGKHGSSGEIKMKRRKSLTKEDEEEDEYPVE</sequence>
<feature type="compositionally biased region" description="Acidic residues" evidence="1">
    <location>
        <begin position="345"/>
        <end position="355"/>
    </location>
</feature>
<comment type="caution">
    <text evidence="2">The sequence shown here is derived from an EMBL/GenBank/DDBJ whole genome shotgun (WGS) entry which is preliminary data.</text>
</comment>
<accession>A0ABQ5KSK6</accession>
<dbReference type="EMBL" id="BQXS01010990">
    <property type="protein sequence ID" value="GKT35445.1"/>
    <property type="molecule type" value="Genomic_DNA"/>
</dbReference>
<reference evidence="2" key="1">
    <citation type="submission" date="2022-03" db="EMBL/GenBank/DDBJ databases">
        <title>Draft genome sequence of Aduncisulcus paluster, a free-living microaerophilic Fornicata.</title>
        <authorList>
            <person name="Yuyama I."/>
            <person name="Kume K."/>
            <person name="Tamura T."/>
            <person name="Inagaki Y."/>
            <person name="Hashimoto T."/>
        </authorList>
    </citation>
    <scope>NUCLEOTIDE SEQUENCE</scope>
    <source>
        <strain evidence="2">NY0171</strain>
    </source>
</reference>
<feature type="compositionally biased region" description="Polar residues" evidence="1">
    <location>
        <begin position="244"/>
        <end position="255"/>
    </location>
</feature>
<evidence type="ECO:0000313" key="3">
    <source>
        <dbReference type="Proteomes" id="UP001057375"/>
    </source>
</evidence>
<feature type="compositionally biased region" description="Basic and acidic residues" evidence="1">
    <location>
        <begin position="270"/>
        <end position="306"/>
    </location>
</feature>
<dbReference type="Proteomes" id="UP001057375">
    <property type="component" value="Unassembled WGS sequence"/>
</dbReference>
<organism evidence="2 3">
    <name type="scientific">Aduncisulcus paluster</name>
    <dbReference type="NCBI Taxonomy" id="2918883"/>
    <lineage>
        <taxon>Eukaryota</taxon>
        <taxon>Metamonada</taxon>
        <taxon>Carpediemonas-like organisms</taxon>
        <taxon>Aduncisulcus</taxon>
    </lineage>
</organism>